<keyword evidence="2" id="KW-1185">Reference proteome</keyword>
<gene>
    <name evidence="1" type="ORF">C7I85_26180</name>
</gene>
<evidence type="ECO:0000313" key="1">
    <source>
        <dbReference type="EMBL" id="PSJ55779.1"/>
    </source>
</evidence>
<name>A0A2P7RZX5_9HYPH</name>
<dbReference type="Proteomes" id="UP000240653">
    <property type="component" value="Unassembled WGS sequence"/>
</dbReference>
<organism evidence="1 2">
    <name type="scientific">Pseudaminobacter soli</name>
    <name type="common">ex Li et al. 2025</name>
    <dbReference type="NCBI Taxonomy" id="1295366"/>
    <lineage>
        <taxon>Bacteria</taxon>
        <taxon>Pseudomonadati</taxon>
        <taxon>Pseudomonadota</taxon>
        <taxon>Alphaproteobacteria</taxon>
        <taxon>Hyphomicrobiales</taxon>
        <taxon>Phyllobacteriaceae</taxon>
        <taxon>Pseudaminobacter</taxon>
    </lineage>
</organism>
<proteinExistence type="predicted"/>
<evidence type="ECO:0000313" key="2">
    <source>
        <dbReference type="Proteomes" id="UP000240653"/>
    </source>
</evidence>
<protein>
    <submittedName>
        <fullName evidence="1">Uncharacterized protein</fullName>
    </submittedName>
</protein>
<sequence>MAAPHLGAIPDTFDPQRRSEVVPDAARSGKHRTFDVQPSRNWLWPTTRPEQRKAFRAWQFIANQIIDDAGYSFQTISTFEQFLFWKKGEIYATDEQFAEAAGRCSTRKVRRQIAAYRNMGVISVGLGWRRPNGGNFKRTRTIRLAVPAVFDPRIGIEPSDFDADNSGPDGDCE</sequence>
<comment type="caution">
    <text evidence="1">The sequence shown here is derived from an EMBL/GenBank/DDBJ whole genome shotgun (WGS) entry which is preliminary data.</text>
</comment>
<accession>A0A2P7RZX5</accession>
<dbReference type="AlphaFoldDB" id="A0A2P7RZX5"/>
<reference evidence="1 2" key="1">
    <citation type="submission" date="2018-03" db="EMBL/GenBank/DDBJ databases">
        <title>The draft genome of Mesorhizobium soli JCM 19897.</title>
        <authorList>
            <person name="Li L."/>
            <person name="Liu L."/>
            <person name="Liang L."/>
            <person name="Wang T."/>
            <person name="Zhang X."/>
        </authorList>
    </citation>
    <scope>NUCLEOTIDE SEQUENCE [LARGE SCALE GENOMIC DNA]</scope>
    <source>
        <strain evidence="1 2">JCM 19897</strain>
    </source>
</reference>
<dbReference type="EMBL" id="PXYL01000022">
    <property type="protein sequence ID" value="PSJ55779.1"/>
    <property type="molecule type" value="Genomic_DNA"/>
</dbReference>